<dbReference type="Gene3D" id="3.40.50.720">
    <property type="entry name" value="NAD(P)-binding Rossmann-like Domain"/>
    <property type="match status" value="1"/>
</dbReference>
<dbReference type="GeneID" id="63798605"/>
<organism evidence="4 5">
    <name type="scientific">Talaromyces amestolkiae</name>
    <dbReference type="NCBI Taxonomy" id="1196081"/>
    <lineage>
        <taxon>Eukaryota</taxon>
        <taxon>Fungi</taxon>
        <taxon>Dikarya</taxon>
        <taxon>Ascomycota</taxon>
        <taxon>Pezizomycotina</taxon>
        <taxon>Eurotiomycetes</taxon>
        <taxon>Eurotiomycetidae</taxon>
        <taxon>Eurotiales</taxon>
        <taxon>Trichocomaceae</taxon>
        <taxon>Talaromyces</taxon>
        <taxon>Talaromyces sect. Talaromyces</taxon>
    </lineage>
</organism>
<dbReference type="PRINTS" id="PR00081">
    <property type="entry name" value="GDHRDH"/>
</dbReference>
<evidence type="ECO:0000256" key="2">
    <source>
        <dbReference type="ARBA" id="ARBA00022857"/>
    </source>
</evidence>
<accession>A0A364LC75</accession>
<evidence type="ECO:0000313" key="4">
    <source>
        <dbReference type="EMBL" id="RAO73379.1"/>
    </source>
</evidence>
<protein>
    <submittedName>
        <fullName evidence="4">Uncharacterized protein</fullName>
    </submittedName>
</protein>
<keyword evidence="5" id="KW-1185">Reference proteome</keyword>
<evidence type="ECO:0000256" key="1">
    <source>
        <dbReference type="ARBA" id="ARBA00006484"/>
    </source>
</evidence>
<reference evidence="4 5" key="1">
    <citation type="journal article" date="2017" name="Biotechnol. Biofuels">
        <title>Differential beta-glucosidase expression as a function of carbon source availability in Talaromyces amestolkiae: a genomic and proteomic approach.</title>
        <authorList>
            <person name="de Eugenio L.I."/>
            <person name="Mendez-Liter J.A."/>
            <person name="Nieto-Dominguez M."/>
            <person name="Alonso L."/>
            <person name="Gil-Munoz J."/>
            <person name="Barriuso J."/>
            <person name="Prieto A."/>
            <person name="Martinez M.J."/>
        </authorList>
    </citation>
    <scope>NUCLEOTIDE SEQUENCE [LARGE SCALE GENOMIC DNA]</scope>
    <source>
        <strain evidence="4 5">CIB</strain>
    </source>
</reference>
<evidence type="ECO:0000313" key="5">
    <source>
        <dbReference type="Proteomes" id="UP000249363"/>
    </source>
</evidence>
<evidence type="ECO:0000256" key="3">
    <source>
        <dbReference type="ARBA" id="ARBA00023002"/>
    </source>
</evidence>
<dbReference type="InterPro" id="IPR002347">
    <property type="entry name" value="SDR_fam"/>
</dbReference>
<dbReference type="PRINTS" id="PR00080">
    <property type="entry name" value="SDRFAMILY"/>
</dbReference>
<dbReference type="RefSeq" id="XP_040737893.1">
    <property type="nucleotide sequence ID" value="XM_040882301.1"/>
</dbReference>
<keyword evidence="3" id="KW-0560">Oxidoreductase</keyword>
<comment type="caution">
    <text evidence="4">The sequence shown here is derived from an EMBL/GenBank/DDBJ whole genome shotgun (WGS) entry which is preliminary data.</text>
</comment>
<gene>
    <name evidence="4" type="ORF">BHQ10_009391</name>
</gene>
<name>A0A364LC75_TALAM</name>
<dbReference type="PANTHER" id="PTHR43008">
    <property type="entry name" value="BENZIL REDUCTASE"/>
    <property type="match status" value="1"/>
</dbReference>
<dbReference type="PANTHER" id="PTHR43008:SF4">
    <property type="entry name" value="CHAIN DEHYDROGENASE, PUTATIVE (AFU_ORTHOLOGUE AFUA_4G08710)-RELATED"/>
    <property type="match status" value="1"/>
</dbReference>
<dbReference type="InterPro" id="IPR036291">
    <property type="entry name" value="NAD(P)-bd_dom_sf"/>
</dbReference>
<sequence>MASPSATEASAQPYLSTMPSESFNWQITLSEKVIAITGANRGIGLGIAEVCLSNAAKVVFSLDITEPGDEFKALADRFPGRLEYVQTNVTDEESVEKSINAIVEKAGRIDGLVANAGMTKHQPALQFQRPELQKLFELNVFGAYFCANIVARKFIELGIKGSIVMTSSMTSYRPNRAAPSAPYGATKAAVRNLCHTLAMEWSKHGIRVNSISPGFVRTAMTYYVETAPDWDLKMQYYGGMPRLADPRELGGAYVYLLSDAASYTTGIDIPIAGIVGAW</sequence>
<dbReference type="Pfam" id="PF13561">
    <property type="entry name" value="adh_short_C2"/>
    <property type="match status" value="1"/>
</dbReference>
<dbReference type="STRING" id="1196081.A0A364LC75"/>
<dbReference type="SUPFAM" id="SSF51735">
    <property type="entry name" value="NAD(P)-binding Rossmann-fold domains"/>
    <property type="match status" value="1"/>
</dbReference>
<comment type="similarity">
    <text evidence="1">Belongs to the short-chain dehydrogenases/reductases (SDR) family.</text>
</comment>
<keyword evidence="2" id="KW-0521">NADP</keyword>
<dbReference type="Proteomes" id="UP000249363">
    <property type="component" value="Unassembled WGS sequence"/>
</dbReference>
<dbReference type="GO" id="GO:0050664">
    <property type="term" value="F:oxidoreductase activity, acting on NAD(P)H, oxygen as acceptor"/>
    <property type="evidence" value="ECO:0007669"/>
    <property type="project" value="TreeGrafter"/>
</dbReference>
<dbReference type="FunFam" id="3.40.50.720:FF:000084">
    <property type="entry name" value="Short-chain dehydrogenase reductase"/>
    <property type="match status" value="1"/>
</dbReference>
<dbReference type="EMBL" id="MIKG01000024">
    <property type="protein sequence ID" value="RAO73379.1"/>
    <property type="molecule type" value="Genomic_DNA"/>
</dbReference>
<dbReference type="GO" id="GO:0016616">
    <property type="term" value="F:oxidoreductase activity, acting on the CH-OH group of donors, NAD or NADP as acceptor"/>
    <property type="evidence" value="ECO:0007669"/>
    <property type="project" value="UniProtKB-ARBA"/>
</dbReference>
<proteinExistence type="inferred from homology"/>
<dbReference type="OrthoDB" id="417891at2759"/>
<dbReference type="AlphaFoldDB" id="A0A364LC75"/>